<dbReference type="InterPro" id="IPR019734">
    <property type="entry name" value="TPR_rpt"/>
</dbReference>
<reference evidence="4" key="1">
    <citation type="submission" date="2020-11" db="EMBL/GenBank/DDBJ databases">
        <authorList>
            <person name="Tran Van P."/>
        </authorList>
    </citation>
    <scope>NUCLEOTIDE SEQUENCE</scope>
</reference>
<dbReference type="InterPro" id="IPR011990">
    <property type="entry name" value="TPR-like_helical_dom_sf"/>
</dbReference>
<dbReference type="InterPro" id="IPR051722">
    <property type="entry name" value="Endocytosis_PI4K-reg_protein"/>
</dbReference>
<feature type="signal peptide" evidence="3">
    <location>
        <begin position="1"/>
        <end position="27"/>
    </location>
</feature>
<evidence type="ECO:0000313" key="4">
    <source>
        <dbReference type="EMBL" id="CAD7661629.1"/>
    </source>
</evidence>
<evidence type="ECO:0000256" key="3">
    <source>
        <dbReference type="SAM" id="SignalP"/>
    </source>
</evidence>
<accession>A0A7R9MM59</accession>
<organism evidence="4">
    <name type="scientific">Oppiella nova</name>
    <dbReference type="NCBI Taxonomy" id="334625"/>
    <lineage>
        <taxon>Eukaryota</taxon>
        <taxon>Metazoa</taxon>
        <taxon>Ecdysozoa</taxon>
        <taxon>Arthropoda</taxon>
        <taxon>Chelicerata</taxon>
        <taxon>Arachnida</taxon>
        <taxon>Acari</taxon>
        <taxon>Acariformes</taxon>
        <taxon>Sarcoptiformes</taxon>
        <taxon>Oribatida</taxon>
        <taxon>Brachypylina</taxon>
        <taxon>Oppioidea</taxon>
        <taxon>Oppiidae</taxon>
        <taxon>Oppiella</taxon>
    </lineage>
</organism>
<keyword evidence="5" id="KW-1185">Reference proteome</keyword>
<dbReference type="EMBL" id="OC939232">
    <property type="protein sequence ID" value="CAD7661629.1"/>
    <property type="molecule type" value="Genomic_DNA"/>
</dbReference>
<comment type="function">
    <text evidence="1">Involved in endocytosis.</text>
</comment>
<evidence type="ECO:0000313" key="5">
    <source>
        <dbReference type="Proteomes" id="UP000728032"/>
    </source>
</evidence>
<dbReference type="GO" id="GO:0005886">
    <property type="term" value="C:plasma membrane"/>
    <property type="evidence" value="ECO:0007669"/>
    <property type="project" value="TreeGrafter"/>
</dbReference>
<dbReference type="PANTHER" id="PTHR23083:SF464">
    <property type="entry name" value="TETRATRICOPEPTIDE REPEAT DOMAIN 7, ISOFORM A"/>
    <property type="match status" value="1"/>
</dbReference>
<proteinExistence type="inferred from homology"/>
<dbReference type="Pfam" id="PF13181">
    <property type="entry name" value="TPR_8"/>
    <property type="match status" value="1"/>
</dbReference>
<feature type="non-terminal residue" evidence="4">
    <location>
        <position position="1"/>
    </location>
</feature>
<comment type="similarity">
    <text evidence="2">Belongs to the YPP1 family.</text>
</comment>
<sequence length="304" mass="33855">LLLNGQHLPSIQLLILCLSALKQYNEALALCETALEEYPTHLIVLYIKAHLEEVVGERGREEALLTAKEMLNQWKYANSEEHDRMSHGFHYYPNANYDTISMRVEQTLSEVVSLDSTPVPTDAMSTATVGHMSAHNNTSANRAATKPLWSLQMHIWILIVELFLRLGHVSEAESCVNEGALGIFGSLSHQLMYLKGIICKAKGCLIDAKTFLQNAISINPRHAKALQQLGHTYYLLGNQLAADKYLKDSLNIDATVHQTWAYMGLALQAVDDHERAAECHLTALQLEATAPVLPFNVIPRAVFD</sequence>
<dbReference type="GO" id="GO:0072659">
    <property type="term" value="P:protein localization to plasma membrane"/>
    <property type="evidence" value="ECO:0007669"/>
    <property type="project" value="TreeGrafter"/>
</dbReference>
<evidence type="ECO:0008006" key="6">
    <source>
        <dbReference type="Google" id="ProtNLM"/>
    </source>
</evidence>
<dbReference type="OrthoDB" id="6509985at2759"/>
<evidence type="ECO:0000256" key="1">
    <source>
        <dbReference type="ARBA" id="ARBA00002550"/>
    </source>
</evidence>
<keyword evidence="3" id="KW-0732">Signal</keyword>
<dbReference type="SUPFAM" id="SSF48452">
    <property type="entry name" value="TPR-like"/>
    <property type="match status" value="2"/>
</dbReference>
<evidence type="ECO:0000256" key="2">
    <source>
        <dbReference type="ARBA" id="ARBA00038251"/>
    </source>
</evidence>
<gene>
    <name evidence="4" type="ORF">ONB1V03_LOCUS18190</name>
</gene>
<feature type="chain" id="PRO_5036211567" description="Tetratricopeptide repeat protein 7B" evidence="3">
    <location>
        <begin position="28"/>
        <end position="304"/>
    </location>
</feature>
<dbReference type="SMART" id="SM00028">
    <property type="entry name" value="TPR"/>
    <property type="match status" value="4"/>
</dbReference>
<dbReference type="PANTHER" id="PTHR23083">
    <property type="entry name" value="TETRATRICOPEPTIDE REPEAT PROTEIN, TPR"/>
    <property type="match status" value="1"/>
</dbReference>
<dbReference type="EMBL" id="CAJPVJ010024407">
    <property type="protein sequence ID" value="CAG2178765.1"/>
    <property type="molecule type" value="Genomic_DNA"/>
</dbReference>
<protein>
    <recommendedName>
        <fullName evidence="6">Tetratricopeptide repeat protein 7B</fullName>
    </recommendedName>
</protein>
<dbReference type="Proteomes" id="UP000728032">
    <property type="component" value="Unassembled WGS sequence"/>
</dbReference>
<dbReference type="GO" id="GO:0046854">
    <property type="term" value="P:phosphatidylinositol phosphate biosynthetic process"/>
    <property type="evidence" value="ECO:0007669"/>
    <property type="project" value="TreeGrafter"/>
</dbReference>
<name>A0A7R9MM59_9ACAR</name>
<dbReference type="Gene3D" id="1.25.40.10">
    <property type="entry name" value="Tetratricopeptide repeat domain"/>
    <property type="match status" value="1"/>
</dbReference>
<dbReference type="AlphaFoldDB" id="A0A7R9MM59"/>